<evidence type="ECO:0000256" key="3">
    <source>
        <dbReference type="ARBA" id="ARBA00023172"/>
    </source>
</evidence>
<dbReference type="Pfam" id="PF00589">
    <property type="entry name" value="Phage_integrase"/>
    <property type="match status" value="1"/>
</dbReference>
<dbReference type="SUPFAM" id="SSF56349">
    <property type="entry name" value="DNA breaking-rejoining enzymes"/>
    <property type="match status" value="1"/>
</dbReference>
<reference evidence="5 6" key="1">
    <citation type="submission" date="2019-02" db="EMBL/GenBank/DDBJ databases">
        <title>Genomic data mining of an Antarctic deep-sea actinobacterium, Janibacterlimosus P3-3-X1.</title>
        <authorList>
            <person name="Liao L."/>
            <person name="Chen B."/>
        </authorList>
    </citation>
    <scope>NUCLEOTIDE SEQUENCE [LARGE SCALE GENOMIC DNA]</scope>
    <source>
        <strain evidence="5 6">P3-3-X1</strain>
    </source>
</reference>
<dbReference type="Proteomes" id="UP000290408">
    <property type="component" value="Chromosome"/>
</dbReference>
<comment type="similarity">
    <text evidence="1">Belongs to the 'phage' integrase family.</text>
</comment>
<evidence type="ECO:0000256" key="1">
    <source>
        <dbReference type="ARBA" id="ARBA00008857"/>
    </source>
</evidence>
<evidence type="ECO:0000313" key="5">
    <source>
        <dbReference type="EMBL" id="QBF46616.1"/>
    </source>
</evidence>
<dbReference type="PANTHER" id="PTHR30349">
    <property type="entry name" value="PHAGE INTEGRASE-RELATED"/>
    <property type="match status" value="1"/>
</dbReference>
<organism evidence="5 6">
    <name type="scientific">Janibacter limosus</name>
    <dbReference type="NCBI Taxonomy" id="53458"/>
    <lineage>
        <taxon>Bacteria</taxon>
        <taxon>Bacillati</taxon>
        <taxon>Actinomycetota</taxon>
        <taxon>Actinomycetes</taxon>
        <taxon>Micrococcales</taxon>
        <taxon>Intrasporangiaceae</taxon>
        <taxon>Janibacter</taxon>
    </lineage>
</organism>
<dbReference type="GO" id="GO:0003677">
    <property type="term" value="F:DNA binding"/>
    <property type="evidence" value="ECO:0007669"/>
    <property type="project" value="UniProtKB-KW"/>
</dbReference>
<proteinExistence type="inferred from homology"/>
<keyword evidence="2" id="KW-0238">DNA-binding</keyword>
<dbReference type="InterPro" id="IPR050090">
    <property type="entry name" value="Tyrosine_recombinase_XerCD"/>
</dbReference>
<evidence type="ECO:0000259" key="4">
    <source>
        <dbReference type="PROSITE" id="PS51898"/>
    </source>
</evidence>
<dbReference type="PANTHER" id="PTHR30349:SF41">
    <property type="entry name" value="INTEGRASE_RECOMBINASE PROTEIN MJ0367-RELATED"/>
    <property type="match status" value="1"/>
</dbReference>
<keyword evidence="6" id="KW-1185">Reference proteome</keyword>
<dbReference type="InterPro" id="IPR002104">
    <property type="entry name" value="Integrase_catalytic"/>
</dbReference>
<evidence type="ECO:0000256" key="2">
    <source>
        <dbReference type="ARBA" id="ARBA00023125"/>
    </source>
</evidence>
<accession>A0A4P6MUL3</accession>
<feature type="domain" description="Tyr recombinase" evidence="4">
    <location>
        <begin position="150"/>
        <end position="358"/>
    </location>
</feature>
<dbReference type="EMBL" id="CP036164">
    <property type="protein sequence ID" value="QBF46616.1"/>
    <property type="molecule type" value="Genomic_DNA"/>
</dbReference>
<dbReference type="GO" id="GO:0015074">
    <property type="term" value="P:DNA integration"/>
    <property type="evidence" value="ECO:0007669"/>
    <property type="project" value="InterPro"/>
</dbReference>
<keyword evidence="3" id="KW-0233">DNA recombination</keyword>
<sequence length="392" mass="44478">MGECVGERERNPGSAWDLLRDEVVHLDPQDAVWTAMRRGWEIQQQSRMLSRTTIDSRLKAVDRFFEFAGTYPWQWQPSDVEEWTAVLRSHKRAFSTVRAYQGAVAMFCDYLVDPRYGWGDACFEQFGEHPVQVFHEWNIARHTSEFEANPAVRPFTRTELQRLFDFADEQVERAVASGRKGSLAAFRDAVMLKTCYAYGLRRAELVGLALSDFYTNAASPEFGAWGSCLVRYGKAAKGSPPRRRTVLTVMPWIVEVLEEYVTRVRPLYEVGQRTMMFPTERGGKVSASYLEARFRQYREAAGLPAELRLHGLRHSYITHLIEDGWDAYFVQRQAGHAWASTTSIYAGVSSDFMNTTLRAALDRSAPGLLESASIVDGDAGESTEGKDMECES</sequence>
<dbReference type="Gene3D" id="1.10.443.10">
    <property type="entry name" value="Intergrase catalytic core"/>
    <property type="match status" value="1"/>
</dbReference>
<dbReference type="OrthoDB" id="3698359at2"/>
<dbReference type="InterPro" id="IPR011010">
    <property type="entry name" value="DNA_brk_join_enz"/>
</dbReference>
<gene>
    <name evidence="5" type="ORF">EXU32_10345</name>
</gene>
<evidence type="ECO:0000313" key="6">
    <source>
        <dbReference type="Proteomes" id="UP000290408"/>
    </source>
</evidence>
<dbReference type="GO" id="GO:0006310">
    <property type="term" value="P:DNA recombination"/>
    <property type="evidence" value="ECO:0007669"/>
    <property type="project" value="UniProtKB-KW"/>
</dbReference>
<dbReference type="KEGG" id="jli:EXU32_10345"/>
<dbReference type="PROSITE" id="PS51898">
    <property type="entry name" value="TYR_RECOMBINASE"/>
    <property type="match status" value="1"/>
</dbReference>
<dbReference type="InterPro" id="IPR013762">
    <property type="entry name" value="Integrase-like_cat_sf"/>
</dbReference>
<protein>
    <submittedName>
        <fullName evidence="5">Site-specific integrase</fullName>
    </submittedName>
</protein>
<dbReference type="AlphaFoldDB" id="A0A4P6MUL3"/>
<name>A0A4P6MUL3_9MICO</name>